<dbReference type="EMBL" id="CAVNYO010000480">
    <property type="protein sequence ID" value="CAK5284658.1"/>
    <property type="molecule type" value="Genomic_DNA"/>
</dbReference>
<dbReference type="Pfam" id="PF02992">
    <property type="entry name" value="Transposase_21"/>
    <property type="match status" value="1"/>
</dbReference>
<keyword evidence="1" id="KW-0175">Coiled coil</keyword>
<keyword evidence="4" id="KW-1185">Reference proteome</keyword>
<evidence type="ECO:0000256" key="2">
    <source>
        <dbReference type="SAM" id="MobiDB-lite"/>
    </source>
</evidence>
<proteinExistence type="predicted"/>
<feature type="region of interest" description="Disordered" evidence="2">
    <location>
        <begin position="778"/>
        <end position="800"/>
    </location>
</feature>
<feature type="compositionally biased region" description="Acidic residues" evidence="2">
    <location>
        <begin position="781"/>
        <end position="791"/>
    </location>
</feature>
<comment type="caution">
    <text evidence="3">The sequence shown here is derived from an EMBL/GenBank/DDBJ whole genome shotgun (WGS) entry which is preliminary data.</text>
</comment>
<name>A0AAD2I1C1_9AGAR</name>
<accession>A0AAD2I1C1</accession>
<dbReference type="AlphaFoldDB" id="A0AAD2I1C1"/>
<sequence>MPSSSSYTCERCPLEGFRNHRVAKTQRVAHKIEIAQYERTTTQHLNVTERDIVVAPEQPVVGHEIQEPDLQDASMHAEPDADPTTLELERLASLLTGLVILDEGEQSHREAQSKLFSTRDEFQASVPDVPVAFMPIAPAQALSGVESVLKAQSLPLSPSVVQAHHVNMGLCRDMLQRVRNAMAELELQRAFDLTPSATVALVTIVDSATLVVGEAGRLIASLLPSSKASPRKRLRAETQANKELSAILKDIREEAETLDSLIDVIGRFLPPQTKEVVHNSDHHFVNPIAKFDVTAQLSILLALICHVVVGISGDAVNLILAFVNAIIQSTMALCSHSTRADPTQEYLLKQLPTSLESVLRRFKIDPSTTVYATCPSCHHTHAPLQDRLSGEASYPEVCQGYIYPQRGERHACATPILECRQGKLRPIKPYVFTSFIDYIAAMLSDADVERMCEKACDDALAAVREALSTNPDASVAEERVNSVFEAAFMRSFKGPVPDKLFIQRDGRMRLAFQVMLDFFNPNGTRKRGNHNSIGILAVVNLNLREDIRYRPEYMWLSIILGPEEPNHDQIGNYIRPLMDSFVVGWEQGFRLSRTALHESGRSVDIALVINVNDLPATRKAQGMAAANANQYCSICDCYGTHTMYNTEFHEWKRRDIVVLRAKAYEWRDATSQAARDAIFSEYGVRWSEFWRLSYWDPTRMAVVDAMHCILEGLVHYHCRRVLRIDTKLAKRKETMGAAFEYNWPEYDTATCHPACILRNEARELVMIRAIQQKLVQPLLPDNEDEDDDDAAIDEHTADAPDPQFVPALTINQLYQQLMKINLQPLRWVLSSLGLNVNPNSIASKKACCNQLIAWRRTQPLASTLFVPRPINLANIHFIQRVIKHTTTPASVDSVPNNYGDSNAGTIKAAEWRILATIYLPIALVLLWGDHDPLEQSPRMLKVLDHSMALFSSVILACRYTMTAMRATQYRSFLKDWVDGLATNHPHIRSHAMRPNVHMALHIYDFLLLYGPVISWWTFPFERVIGFLERINTNDHIGGELEATLSKSFMRGASIRRWLRRPDCPPVFVELKALFEKTFPAYNPPTDSPPLAKDGERAHYRRSGVNFSRASTHLGNSLVIYYPPGSHKMIAGSIESIL</sequence>
<evidence type="ECO:0000313" key="4">
    <source>
        <dbReference type="Proteomes" id="UP001295794"/>
    </source>
</evidence>
<organism evidence="3 4">
    <name type="scientific">Mycena citricolor</name>
    <dbReference type="NCBI Taxonomy" id="2018698"/>
    <lineage>
        <taxon>Eukaryota</taxon>
        <taxon>Fungi</taxon>
        <taxon>Dikarya</taxon>
        <taxon>Basidiomycota</taxon>
        <taxon>Agaricomycotina</taxon>
        <taxon>Agaricomycetes</taxon>
        <taxon>Agaricomycetidae</taxon>
        <taxon>Agaricales</taxon>
        <taxon>Marasmiineae</taxon>
        <taxon>Mycenaceae</taxon>
        <taxon>Mycena</taxon>
    </lineage>
</organism>
<evidence type="ECO:0000313" key="3">
    <source>
        <dbReference type="EMBL" id="CAK5284658.1"/>
    </source>
</evidence>
<reference evidence="3" key="1">
    <citation type="submission" date="2023-11" db="EMBL/GenBank/DDBJ databases">
        <authorList>
            <person name="De Vega J J."/>
            <person name="De Vega J J."/>
        </authorList>
    </citation>
    <scope>NUCLEOTIDE SEQUENCE</scope>
</reference>
<feature type="coiled-coil region" evidence="1">
    <location>
        <begin position="234"/>
        <end position="261"/>
    </location>
</feature>
<protein>
    <submittedName>
        <fullName evidence="3">Uncharacterized protein</fullName>
    </submittedName>
</protein>
<gene>
    <name evidence="3" type="ORF">MYCIT1_LOCUS38041</name>
</gene>
<dbReference type="InterPro" id="IPR004242">
    <property type="entry name" value="Transposase_21"/>
</dbReference>
<dbReference type="PANTHER" id="PTHR46579:SF1">
    <property type="entry name" value="F5_8 TYPE C DOMAIN-CONTAINING PROTEIN"/>
    <property type="match status" value="1"/>
</dbReference>
<feature type="non-terminal residue" evidence="3">
    <location>
        <position position="1"/>
    </location>
</feature>
<evidence type="ECO:0000256" key="1">
    <source>
        <dbReference type="SAM" id="Coils"/>
    </source>
</evidence>
<dbReference type="PANTHER" id="PTHR46579">
    <property type="entry name" value="F5/8 TYPE C DOMAIN-CONTAINING PROTEIN-RELATED"/>
    <property type="match status" value="1"/>
</dbReference>
<dbReference type="Proteomes" id="UP001295794">
    <property type="component" value="Unassembled WGS sequence"/>
</dbReference>